<feature type="domain" description="ATPase AAA-type core" evidence="1">
    <location>
        <begin position="11"/>
        <end position="99"/>
    </location>
</feature>
<dbReference type="EMBL" id="PP542043">
    <property type="protein sequence ID" value="XDO02100.1"/>
    <property type="molecule type" value="Genomic_DNA"/>
</dbReference>
<gene>
    <name evidence="2" type="ORF">FloV-SA2_00281</name>
</gene>
<proteinExistence type="predicted"/>
<dbReference type="SUPFAM" id="SSF52540">
    <property type="entry name" value="P-loop containing nucleoside triphosphate hydrolases"/>
    <property type="match status" value="1"/>
</dbReference>
<organism evidence="2">
    <name type="scientific">Florenciella sp. virus SA2</name>
    <dbReference type="NCBI Taxonomy" id="3240092"/>
    <lineage>
        <taxon>Viruses</taxon>
    </lineage>
</organism>
<dbReference type="Pfam" id="PF00004">
    <property type="entry name" value="AAA"/>
    <property type="match status" value="1"/>
</dbReference>
<evidence type="ECO:0000259" key="1">
    <source>
        <dbReference type="Pfam" id="PF00004"/>
    </source>
</evidence>
<protein>
    <recommendedName>
        <fullName evidence="1">ATPase AAA-type core domain-containing protein</fullName>
    </recommendedName>
</protein>
<dbReference type="GO" id="GO:0005524">
    <property type="term" value="F:ATP binding"/>
    <property type="evidence" value="ECO:0007669"/>
    <property type="project" value="InterPro"/>
</dbReference>
<dbReference type="InterPro" id="IPR003959">
    <property type="entry name" value="ATPase_AAA_core"/>
</dbReference>
<sequence>MENLDKCNSLYIVGNTCTGKTTKVLEYLKDNEYEYTYTSLNLIKNESGFELLLNSNNIINIFKNKNVQKVIVIDNIDYLQNSEKKLLNTFIKYLKNVKKKK</sequence>
<dbReference type="GO" id="GO:0016887">
    <property type="term" value="F:ATP hydrolysis activity"/>
    <property type="evidence" value="ECO:0007669"/>
    <property type="project" value="InterPro"/>
</dbReference>
<name>A0AB39JBP8_9VIRU</name>
<reference evidence="2" key="1">
    <citation type="submission" date="2024-03" db="EMBL/GenBank/DDBJ databases">
        <title>Eukaryotic viruses encode the ribosomal protein eL40.</title>
        <authorList>
            <person name="Thomy J."/>
            <person name="Schvarcz C.R."/>
            <person name="McBeain K.A."/>
            <person name="Edwards K.F."/>
            <person name="Steward G.F."/>
        </authorList>
    </citation>
    <scope>NUCLEOTIDE SEQUENCE</scope>
    <source>
        <strain evidence="2">FloV-SA2</strain>
    </source>
</reference>
<dbReference type="InterPro" id="IPR027417">
    <property type="entry name" value="P-loop_NTPase"/>
</dbReference>
<accession>A0AB39JBP8</accession>
<dbReference type="Gene3D" id="3.40.50.300">
    <property type="entry name" value="P-loop containing nucleotide triphosphate hydrolases"/>
    <property type="match status" value="1"/>
</dbReference>
<evidence type="ECO:0000313" key="2">
    <source>
        <dbReference type="EMBL" id="XDO02100.1"/>
    </source>
</evidence>